<sequence>MSLWVDTEVGLCVGCVRDVVPAHRRRCASRPTGLDRGPRHQRADSGLRAPSASLGRQSLPTPSSAREPMSVSRPADDAGIRRLGELAFAAGNAAAIQTATRLKIPDLIDDKPVPVEELAQKTGLDPHLLYRLLRALTTYGVFEEVGERTFAHTEVSLPLREDSPDGIRNLILWIGAPWTWQAWPRLEEALRTGKSVIPGVYGKEFYDYLREDAPDDEQLFARAMTDSSARSSHVVAQTLDLSGVGRVVDIGGGQGLLLRSLLDRFPDLRGALFDFEQVVAGAHEDLKDGGRLASRTGIVPGNCLESVPVEADVYILKNLLDWPDESSRTVLRNITASAPRGARVIIIDSLVDAHPDEMRITTTLDLFLLMNVGGQKHGLAGFDKLFAETGIETLSVQTVPGTLPLLHIVEGGLHRG</sequence>
<evidence type="ECO:0000259" key="6">
    <source>
        <dbReference type="Pfam" id="PF08100"/>
    </source>
</evidence>
<dbReference type="PANTHER" id="PTHR43712">
    <property type="entry name" value="PUTATIVE (AFU_ORTHOLOGUE AFUA_4G14580)-RELATED"/>
    <property type="match status" value="1"/>
</dbReference>
<evidence type="ECO:0000313" key="8">
    <source>
        <dbReference type="Proteomes" id="UP000442707"/>
    </source>
</evidence>
<keyword evidence="8" id="KW-1185">Reference proteome</keyword>
<name>A0A6H9UUA3_9ACTN</name>
<evidence type="ECO:0000256" key="4">
    <source>
        <dbReference type="SAM" id="MobiDB-lite"/>
    </source>
</evidence>
<dbReference type="GO" id="GO:0046983">
    <property type="term" value="F:protein dimerization activity"/>
    <property type="evidence" value="ECO:0007669"/>
    <property type="project" value="InterPro"/>
</dbReference>
<organism evidence="7 8">
    <name type="scientific">Streptomyces luteolifulvus</name>
    <dbReference type="NCBI Taxonomy" id="2615112"/>
    <lineage>
        <taxon>Bacteria</taxon>
        <taxon>Bacillati</taxon>
        <taxon>Actinomycetota</taxon>
        <taxon>Actinomycetes</taxon>
        <taxon>Kitasatosporales</taxon>
        <taxon>Streptomycetaceae</taxon>
        <taxon>Streptomyces</taxon>
    </lineage>
</organism>
<dbReference type="InterPro" id="IPR036390">
    <property type="entry name" value="WH_DNA-bd_sf"/>
</dbReference>
<dbReference type="Proteomes" id="UP000442707">
    <property type="component" value="Unassembled WGS sequence"/>
</dbReference>
<comment type="caution">
    <text evidence="7">The sequence shown here is derived from an EMBL/GenBank/DDBJ whole genome shotgun (WGS) entry which is preliminary data.</text>
</comment>
<dbReference type="GO" id="GO:0032259">
    <property type="term" value="P:methylation"/>
    <property type="evidence" value="ECO:0007669"/>
    <property type="project" value="UniProtKB-KW"/>
</dbReference>
<feature type="region of interest" description="Disordered" evidence="4">
    <location>
        <begin position="28"/>
        <end position="75"/>
    </location>
</feature>
<evidence type="ECO:0000259" key="5">
    <source>
        <dbReference type="Pfam" id="PF00891"/>
    </source>
</evidence>
<dbReference type="InterPro" id="IPR036388">
    <property type="entry name" value="WH-like_DNA-bd_sf"/>
</dbReference>
<evidence type="ECO:0000256" key="2">
    <source>
        <dbReference type="ARBA" id="ARBA00022679"/>
    </source>
</evidence>
<dbReference type="Gene3D" id="1.10.10.10">
    <property type="entry name" value="Winged helix-like DNA-binding domain superfamily/Winged helix DNA-binding domain"/>
    <property type="match status" value="1"/>
</dbReference>
<feature type="domain" description="O-methyltransferase dimerisation" evidence="6">
    <location>
        <begin position="93"/>
        <end position="156"/>
    </location>
</feature>
<feature type="domain" description="O-methyltransferase C-terminal" evidence="5">
    <location>
        <begin position="183"/>
        <end position="390"/>
    </location>
</feature>
<dbReference type="InterPro" id="IPR016461">
    <property type="entry name" value="COMT-like"/>
</dbReference>
<evidence type="ECO:0000256" key="3">
    <source>
        <dbReference type="ARBA" id="ARBA00022691"/>
    </source>
</evidence>
<dbReference type="Gene3D" id="3.40.50.150">
    <property type="entry name" value="Vaccinia Virus protein VP39"/>
    <property type="match status" value="1"/>
</dbReference>
<dbReference type="InterPro" id="IPR001077">
    <property type="entry name" value="COMT_C"/>
</dbReference>
<evidence type="ECO:0000256" key="1">
    <source>
        <dbReference type="ARBA" id="ARBA00022603"/>
    </source>
</evidence>
<dbReference type="InterPro" id="IPR012967">
    <property type="entry name" value="COMT_dimerisation"/>
</dbReference>
<accession>A0A6H9UUA3</accession>
<dbReference type="GO" id="GO:0008171">
    <property type="term" value="F:O-methyltransferase activity"/>
    <property type="evidence" value="ECO:0007669"/>
    <property type="project" value="InterPro"/>
</dbReference>
<dbReference type="SUPFAM" id="SSF46785">
    <property type="entry name" value="Winged helix' DNA-binding domain"/>
    <property type="match status" value="1"/>
</dbReference>
<dbReference type="PROSITE" id="PS51683">
    <property type="entry name" value="SAM_OMT_II"/>
    <property type="match status" value="1"/>
</dbReference>
<keyword evidence="3" id="KW-0949">S-adenosyl-L-methionine</keyword>
<reference evidence="7 8" key="1">
    <citation type="submission" date="2019-09" db="EMBL/GenBank/DDBJ databases">
        <title>Screening of Novel Bioactive Compounds from Soil-Associated.</title>
        <authorList>
            <person name="Zhao S."/>
        </authorList>
    </citation>
    <scope>NUCLEOTIDE SEQUENCE [LARGE SCALE GENOMIC DNA]</scope>
    <source>
        <strain evidence="7 8">HIT-DPA4</strain>
    </source>
</reference>
<gene>
    <name evidence="7" type="ORF">F7R91_29455</name>
</gene>
<dbReference type="PANTHER" id="PTHR43712:SF2">
    <property type="entry name" value="O-METHYLTRANSFERASE CICE"/>
    <property type="match status" value="1"/>
</dbReference>
<protein>
    <submittedName>
        <fullName evidence="7">Methyltransferase</fullName>
    </submittedName>
</protein>
<dbReference type="Pfam" id="PF08100">
    <property type="entry name" value="Dimerisation"/>
    <property type="match status" value="1"/>
</dbReference>
<evidence type="ECO:0000313" key="7">
    <source>
        <dbReference type="EMBL" id="KAB1142374.1"/>
    </source>
</evidence>
<dbReference type="Pfam" id="PF00891">
    <property type="entry name" value="Methyltransf_2"/>
    <property type="match status" value="1"/>
</dbReference>
<dbReference type="Gene3D" id="1.10.287.1350">
    <property type="match status" value="1"/>
</dbReference>
<dbReference type="AlphaFoldDB" id="A0A6H9UUA3"/>
<keyword evidence="2 7" id="KW-0808">Transferase</keyword>
<dbReference type="SUPFAM" id="SSF53335">
    <property type="entry name" value="S-adenosyl-L-methionine-dependent methyltransferases"/>
    <property type="match status" value="1"/>
</dbReference>
<feature type="compositionally biased region" description="Polar residues" evidence="4">
    <location>
        <begin position="54"/>
        <end position="64"/>
    </location>
</feature>
<feature type="compositionally biased region" description="Basic and acidic residues" evidence="4">
    <location>
        <begin position="36"/>
        <end position="45"/>
    </location>
</feature>
<dbReference type="InterPro" id="IPR029063">
    <property type="entry name" value="SAM-dependent_MTases_sf"/>
</dbReference>
<keyword evidence="1 7" id="KW-0489">Methyltransferase</keyword>
<dbReference type="EMBL" id="VZRB01000025">
    <property type="protein sequence ID" value="KAB1142374.1"/>
    <property type="molecule type" value="Genomic_DNA"/>
</dbReference>
<proteinExistence type="predicted"/>